<accession>A0A644TTE6</accession>
<dbReference type="Gene3D" id="2.60.40.1220">
    <property type="match status" value="3"/>
</dbReference>
<name>A0A644TTE6_9ZZZZ</name>
<keyword evidence="1" id="KW-0732">Signal</keyword>
<protein>
    <recommendedName>
        <fullName evidence="3">SbsA Ig-like domain-containing protein</fullName>
    </recommendedName>
</protein>
<gene>
    <name evidence="2" type="ORF">SDC9_15267</name>
</gene>
<evidence type="ECO:0000313" key="2">
    <source>
        <dbReference type="EMBL" id="MPL69522.1"/>
    </source>
</evidence>
<comment type="caution">
    <text evidence="2">The sequence shown here is derived from an EMBL/GenBank/DDBJ whole genome shotgun (WGS) entry which is preliminary data.</text>
</comment>
<evidence type="ECO:0008006" key="3">
    <source>
        <dbReference type="Google" id="ProtNLM"/>
    </source>
</evidence>
<evidence type="ECO:0000256" key="1">
    <source>
        <dbReference type="ARBA" id="ARBA00022729"/>
    </source>
</evidence>
<dbReference type="AlphaFoldDB" id="A0A644TTE6"/>
<dbReference type="EMBL" id="VSSQ01000047">
    <property type="protein sequence ID" value="MPL69522.1"/>
    <property type="molecule type" value="Genomic_DNA"/>
</dbReference>
<dbReference type="InterPro" id="IPR014755">
    <property type="entry name" value="Cu-Rt/internalin_Ig-like"/>
</dbReference>
<proteinExistence type="predicted"/>
<sequence>MNRKKFTRAAKIATASLVAFTMTTSPVFAATGDLWKGTTNKGSVAQMILGGSAGRLDFAANMGQYTYEVDGVGYAVGEVDTMFKANPTLSTAEVQAKVKAELTGTPVSDELVVESVSAINAIQVKVVFSQAVDKTSAETFANYTFNALDSQASPATVGTAAKLQEDGKTVLLTVDNPLAKRYQVKTTGILAKDGVKTFKNYNQIINFVADTTAPTATVERVSANKLKVKFTEPVKAATPTYVYADGTVINWGSGSAPLISAGATELVIDLSDAAILVNKDIIVTLNGVADMAGNLINPQPTKLTVVKQQVDGIEPALTSVTQTGAKTFTIKFSKDLDGNLVFGDVTLTGGANTTAIEKISASEYEFTTDNNLDGLQTVTVAAGKAVDLAGQGNTSSLTKLVTFKADTVAPKATAKLVTDKNNKEVIELTLDKAVDLAGSQEVAVSGSYVKDYVTTTVPATNVVAAYADGTGDIKTKVHISLATAPLNVEGAKYDLEIVNKTAATDGIVSEAGVAMDKAKVAFTRGKDGDAANTDVVTNVVVAQGADNNKVTITFTIPLGAKLEGTSATNVANYSIAGAVIESIDLAAASGTSQVATLNLKKDSNTFTGVRNIIVKDVKIAGSTKVMDPVTISNVPLNENVRPTVSKAELTAALTITVTFSENVINAAAAVGDFDLYIGGVKDARTVTTALQAAATGAVLELTLDSPVTADDVAKGLTIKAASTLDITDGVTPVGNKVFAPDAITVTN</sequence>
<reference evidence="2" key="1">
    <citation type="submission" date="2019-08" db="EMBL/GenBank/DDBJ databases">
        <authorList>
            <person name="Kucharzyk K."/>
            <person name="Murdoch R.W."/>
            <person name="Higgins S."/>
            <person name="Loffler F."/>
        </authorList>
    </citation>
    <scope>NUCLEOTIDE SEQUENCE</scope>
</reference>
<organism evidence="2">
    <name type="scientific">bioreactor metagenome</name>
    <dbReference type="NCBI Taxonomy" id="1076179"/>
    <lineage>
        <taxon>unclassified sequences</taxon>
        <taxon>metagenomes</taxon>
        <taxon>ecological metagenomes</taxon>
    </lineage>
</organism>